<accession>A0A9Q3DEF8</accession>
<dbReference type="Proteomes" id="UP000765509">
    <property type="component" value="Unassembled WGS sequence"/>
</dbReference>
<evidence type="ECO:0000313" key="2">
    <source>
        <dbReference type="Proteomes" id="UP000765509"/>
    </source>
</evidence>
<sequence>MLVSTRAKKEADDDAKAKPLLNKEVCALLSSLKSACSSDASKMHSLQMVLSSPPPPVFRSTSLSFELFMKEPYCVADHFDCLQSNAGNFNEWVACLNRVLCIAFNSEMSVDDSPSLQENRAISHFIDTSIPPNFALCIGIVPSRTLAKTIFDAIKARCCPGSCFHKLKVVQDLLQMLV</sequence>
<dbReference type="AlphaFoldDB" id="A0A9Q3DEF8"/>
<dbReference type="OrthoDB" id="2505547at2759"/>
<proteinExistence type="predicted"/>
<keyword evidence="2" id="KW-1185">Reference proteome</keyword>
<protein>
    <submittedName>
        <fullName evidence="1">Uncharacterized protein</fullName>
    </submittedName>
</protein>
<dbReference type="EMBL" id="AVOT02015010">
    <property type="protein sequence ID" value="MBW0498966.1"/>
    <property type="molecule type" value="Genomic_DNA"/>
</dbReference>
<reference evidence="1" key="1">
    <citation type="submission" date="2021-03" db="EMBL/GenBank/DDBJ databases">
        <title>Draft genome sequence of rust myrtle Austropuccinia psidii MF-1, a brazilian biotype.</title>
        <authorList>
            <person name="Quecine M.C."/>
            <person name="Pachon D.M.R."/>
            <person name="Bonatelli M.L."/>
            <person name="Correr F.H."/>
            <person name="Franceschini L.M."/>
            <person name="Leite T.F."/>
            <person name="Margarido G.R.A."/>
            <person name="Almeida C.A."/>
            <person name="Ferrarezi J.A."/>
            <person name="Labate C.A."/>
        </authorList>
    </citation>
    <scope>NUCLEOTIDE SEQUENCE</scope>
    <source>
        <strain evidence="1">MF-1</strain>
    </source>
</reference>
<gene>
    <name evidence="1" type="ORF">O181_038681</name>
</gene>
<organism evidence="1 2">
    <name type="scientific">Austropuccinia psidii MF-1</name>
    <dbReference type="NCBI Taxonomy" id="1389203"/>
    <lineage>
        <taxon>Eukaryota</taxon>
        <taxon>Fungi</taxon>
        <taxon>Dikarya</taxon>
        <taxon>Basidiomycota</taxon>
        <taxon>Pucciniomycotina</taxon>
        <taxon>Pucciniomycetes</taxon>
        <taxon>Pucciniales</taxon>
        <taxon>Sphaerophragmiaceae</taxon>
        <taxon>Austropuccinia</taxon>
    </lineage>
</organism>
<name>A0A9Q3DEF8_9BASI</name>
<comment type="caution">
    <text evidence="1">The sequence shown here is derived from an EMBL/GenBank/DDBJ whole genome shotgun (WGS) entry which is preliminary data.</text>
</comment>
<evidence type="ECO:0000313" key="1">
    <source>
        <dbReference type="EMBL" id="MBW0498966.1"/>
    </source>
</evidence>